<dbReference type="SMART" id="SM00382">
    <property type="entry name" value="AAA"/>
    <property type="match status" value="1"/>
</dbReference>
<dbReference type="EMBL" id="OIVN01000472">
    <property type="protein sequence ID" value="SPC80809.1"/>
    <property type="molecule type" value="Genomic_DNA"/>
</dbReference>
<dbReference type="PANTHER" id="PTHR33463:SF198">
    <property type="entry name" value="RPP4C3"/>
    <property type="match status" value="1"/>
</dbReference>
<dbReference type="InterPro" id="IPR002182">
    <property type="entry name" value="NB-ARC"/>
</dbReference>
<dbReference type="GO" id="GO:0006952">
    <property type="term" value="P:defense response"/>
    <property type="evidence" value="ECO:0007669"/>
    <property type="project" value="UniProtKB-KW"/>
</dbReference>
<evidence type="ECO:0000313" key="3">
    <source>
        <dbReference type="EMBL" id="SPC80809.1"/>
    </source>
</evidence>
<protein>
    <recommendedName>
        <fullName evidence="2">AAA+ ATPase domain-containing protein</fullName>
    </recommendedName>
</protein>
<dbReference type="SUPFAM" id="SSF52540">
    <property type="entry name" value="P-loop containing nucleoside triphosphate hydrolases"/>
    <property type="match status" value="1"/>
</dbReference>
<dbReference type="GO" id="GO:0043531">
    <property type="term" value="F:ADP binding"/>
    <property type="evidence" value="ECO:0007669"/>
    <property type="project" value="InterPro"/>
</dbReference>
<dbReference type="FunFam" id="3.40.50.300:FF:001091">
    <property type="entry name" value="Probable disease resistance protein At1g61300"/>
    <property type="match status" value="1"/>
</dbReference>
<feature type="domain" description="AAA+ ATPase" evidence="2">
    <location>
        <begin position="59"/>
        <end position="198"/>
    </location>
</feature>
<dbReference type="InterPro" id="IPR027417">
    <property type="entry name" value="P-loop_NTPase"/>
</dbReference>
<reference evidence="3" key="1">
    <citation type="submission" date="2018-02" db="EMBL/GenBank/DDBJ databases">
        <authorList>
            <person name="Cohen D.B."/>
            <person name="Kent A.D."/>
        </authorList>
    </citation>
    <scope>NUCLEOTIDE SEQUENCE</scope>
</reference>
<dbReference type="InterPro" id="IPR003593">
    <property type="entry name" value="AAA+_ATPase"/>
</dbReference>
<dbReference type="PRINTS" id="PR00364">
    <property type="entry name" value="DISEASERSIST"/>
</dbReference>
<accession>A0A2N9F1S0</accession>
<dbReference type="PANTHER" id="PTHR33463">
    <property type="entry name" value="NB-ARC DOMAIN-CONTAINING PROTEIN-RELATED"/>
    <property type="match status" value="1"/>
</dbReference>
<organism evidence="3">
    <name type="scientific">Fagus sylvatica</name>
    <name type="common">Beechnut</name>
    <dbReference type="NCBI Taxonomy" id="28930"/>
    <lineage>
        <taxon>Eukaryota</taxon>
        <taxon>Viridiplantae</taxon>
        <taxon>Streptophyta</taxon>
        <taxon>Embryophyta</taxon>
        <taxon>Tracheophyta</taxon>
        <taxon>Spermatophyta</taxon>
        <taxon>Magnoliopsida</taxon>
        <taxon>eudicotyledons</taxon>
        <taxon>Gunneridae</taxon>
        <taxon>Pentapetalae</taxon>
        <taxon>rosids</taxon>
        <taxon>fabids</taxon>
        <taxon>Fagales</taxon>
        <taxon>Fagaceae</taxon>
        <taxon>Fagus</taxon>
    </lineage>
</organism>
<dbReference type="AlphaFoldDB" id="A0A2N9F1S0"/>
<proteinExistence type="predicted"/>
<keyword evidence="1" id="KW-0611">Plant defense</keyword>
<name>A0A2N9F1S0_FAGSY</name>
<dbReference type="Gene3D" id="3.40.50.300">
    <property type="entry name" value="P-loop containing nucleotide triphosphate hydrolases"/>
    <property type="match status" value="1"/>
</dbReference>
<sequence>MLTISQRKLRNLRMPEIVCNVGLKIARRNVEQIEGKVQTWLTDVEEITGKVMKALKDDNIRAIGVCGMGGTGKTMLVGKVARQAMEEKLFEEVVTIVVSQTPNLKKIQEDIARKLGLSFQEKMTDSGKADTLLHERLKQGKKILIIIDDIWKKLDLEALGISFEVDQKGCKILLTSRSRDVLCRDMDAQEIFPVGVLLDNEATYLFRKIVGDIVETSDFQSIAVEYIPRRCGDTNSILMETFGGFGLPLKDVYTVEDVRNRGVHIG</sequence>
<evidence type="ECO:0000256" key="1">
    <source>
        <dbReference type="ARBA" id="ARBA00022821"/>
    </source>
</evidence>
<evidence type="ECO:0000259" key="2">
    <source>
        <dbReference type="SMART" id="SM00382"/>
    </source>
</evidence>
<gene>
    <name evidence="3" type="ORF">FSB_LOCUS8691</name>
</gene>
<dbReference type="Pfam" id="PF00931">
    <property type="entry name" value="NB-ARC"/>
    <property type="match status" value="1"/>
</dbReference>
<dbReference type="InterPro" id="IPR050905">
    <property type="entry name" value="Plant_NBS-LRR"/>
</dbReference>